<evidence type="ECO:0000256" key="1">
    <source>
        <dbReference type="ARBA" id="ARBA00006464"/>
    </source>
</evidence>
<evidence type="ECO:0000313" key="4">
    <source>
        <dbReference type="EMBL" id="RKQ12966.1"/>
    </source>
</evidence>
<dbReference type="OrthoDB" id="9808602at2"/>
<dbReference type="RefSeq" id="WP_121134089.1">
    <property type="nucleotide sequence ID" value="NZ_JBHUFK010000040.1"/>
</dbReference>
<sequence length="211" mass="24331">MRVLNLFIKRMIDLLGSLIGIIIISPILIIISLSIKLTSKGPVFFKQERLGKNGRVFKILKFRTMVVNAEKIGSGLFVKTESDNRITKIGKLLRATSLDELPQLWNVVTGDMSLVGPRPPVPHHPYKYEDYSHFQRKRFEMNPGMTGLTQVTVRNSVSWDERIPIDVKYIETFNIWLDIKILFRTLQKLFKRESIYTHNNAKGTEKSSNIN</sequence>
<accession>A0A494YSK2</accession>
<keyword evidence="5" id="KW-1185">Reference proteome</keyword>
<dbReference type="PANTHER" id="PTHR30576">
    <property type="entry name" value="COLANIC BIOSYNTHESIS UDP-GLUCOSE LIPID CARRIER TRANSFERASE"/>
    <property type="match status" value="1"/>
</dbReference>
<feature type="domain" description="Bacterial sugar transferase" evidence="3">
    <location>
        <begin position="9"/>
        <end position="190"/>
    </location>
</feature>
<dbReference type="AlphaFoldDB" id="A0A494YSK2"/>
<keyword evidence="2" id="KW-1133">Transmembrane helix</keyword>
<dbReference type="Proteomes" id="UP000281813">
    <property type="component" value="Unassembled WGS sequence"/>
</dbReference>
<keyword evidence="2" id="KW-0812">Transmembrane</keyword>
<reference evidence="4 5" key="1">
    <citation type="journal article" date="2015" name="Antonie Van Leeuwenhoek">
        <title>Oceanobacillus bengalensis sp. nov., a bacterium isolated from seawater of the Bay of Bengal.</title>
        <authorList>
            <person name="Yongchang O."/>
            <person name="Xiang W."/>
            <person name="Wang G."/>
        </authorList>
    </citation>
    <scope>NUCLEOTIDE SEQUENCE [LARGE SCALE GENOMIC DNA]</scope>
    <source>
        <strain evidence="4 5">MCCC 1K00260</strain>
    </source>
</reference>
<evidence type="ECO:0000256" key="2">
    <source>
        <dbReference type="SAM" id="Phobius"/>
    </source>
</evidence>
<protein>
    <submittedName>
        <fullName evidence="4">Sugar transferase</fullName>
    </submittedName>
</protein>
<dbReference type="GO" id="GO:0016780">
    <property type="term" value="F:phosphotransferase activity, for other substituted phosphate groups"/>
    <property type="evidence" value="ECO:0007669"/>
    <property type="project" value="TreeGrafter"/>
</dbReference>
<dbReference type="EMBL" id="RBZO01000037">
    <property type="protein sequence ID" value="RKQ12966.1"/>
    <property type="molecule type" value="Genomic_DNA"/>
</dbReference>
<gene>
    <name evidence="4" type="ORF">D8M05_17380</name>
</gene>
<name>A0A494YSK2_9BACI</name>
<dbReference type="Pfam" id="PF02397">
    <property type="entry name" value="Bac_transf"/>
    <property type="match status" value="1"/>
</dbReference>
<comment type="similarity">
    <text evidence="1">Belongs to the bacterial sugar transferase family.</text>
</comment>
<evidence type="ECO:0000313" key="5">
    <source>
        <dbReference type="Proteomes" id="UP000281813"/>
    </source>
</evidence>
<organism evidence="4 5">
    <name type="scientific">Oceanobacillus bengalensis</name>
    <dbReference type="NCBI Taxonomy" id="1435466"/>
    <lineage>
        <taxon>Bacteria</taxon>
        <taxon>Bacillati</taxon>
        <taxon>Bacillota</taxon>
        <taxon>Bacilli</taxon>
        <taxon>Bacillales</taxon>
        <taxon>Bacillaceae</taxon>
        <taxon>Oceanobacillus</taxon>
    </lineage>
</organism>
<dbReference type="PANTHER" id="PTHR30576:SF0">
    <property type="entry name" value="UNDECAPRENYL-PHOSPHATE N-ACETYLGALACTOSAMINYL 1-PHOSPHATE TRANSFERASE-RELATED"/>
    <property type="match status" value="1"/>
</dbReference>
<evidence type="ECO:0000259" key="3">
    <source>
        <dbReference type="Pfam" id="PF02397"/>
    </source>
</evidence>
<feature type="transmembrane region" description="Helical" evidence="2">
    <location>
        <begin position="12"/>
        <end position="35"/>
    </location>
</feature>
<keyword evidence="4" id="KW-0808">Transferase</keyword>
<keyword evidence="2" id="KW-0472">Membrane</keyword>
<dbReference type="InterPro" id="IPR003362">
    <property type="entry name" value="Bact_transf"/>
</dbReference>
<proteinExistence type="inferred from homology"/>
<comment type="caution">
    <text evidence="4">The sequence shown here is derived from an EMBL/GenBank/DDBJ whole genome shotgun (WGS) entry which is preliminary data.</text>
</comment>